<dbReference type="EMBL" id="JAVDPW010000002">
    <property type="protein sequence ID" value="MDR6288313.1"/>
    <property type="molecule type" value="Genomic_DNA"/>
</dbReference>
<evidence type="ECO:0000313" key="2">
    <source>
        <dbReference type="Proteomes" id="UP001262410"/>
    </source>
</evidence>
<dbReference type="PIRSF" id="PIRSF007531">
    <property type="entry name" value="CPT"/>
    <property type="match status" value="1"/>
</dbReference>
<gene>
    <name evidence="1" type="ORF">E9232_000820</name>
</gene>
<accession>A0ABU1JIA0</accession>
<dbReference type="InterPro" id="IPR027417">
    <property type="entry name" value="P-loop_NTPase"/>
</dbReference>
<dbReference type="Pfam" id="PF07931">
    <property type="entry name" value="CPT"/>
    <property type="match status" value="1"/>
</dbReference>
<dbReference type="Gene3D" id="3.40.50.300">
    <property type="entry name" value="P-loop containing nucleotide triphosphate hydrolases"/>
    <property type="match status" value="1"/>
</dbReference>
<name>A0ABU1JIA0_9PROT</name>
<dbReference type="SUPFAM" id="SSF52540">
    <property type="entry name" value="P-loop containing nucleoside triphosphate hydrolases"/>
    <property type="match status" value="1"/>
</dbReference>
<dbReference type="InterPro" id="IPR012853">
    <property type="entry name" value="CPT"/>
</dbReference>
<comment type="caution">
    <text evidence="1">The sequence shown here is derived from an EMBL/GenBank/DDBJ whole genome shotgun (WGS) entry which is preliminary data.</text>
</comment>
<evidence type="ECO:0000313" key="1">
    <source>
        <dbReference type="EMBL" id="MDR6288313.1"/>
    </source>
</evidence>
<keyword evidence="1" id="KW-0808">Transferase</keyword>
<organism evidence="1 2">
    <name type="scientific">Inquilinus ginsengisoli</name>
    <dbReference type="NCBI Taxonomy" id="363840"/>
    <lineage>
        <taxon>Bacteria</taxon>
        <taxon>Pseudomonadati</taxon>
        <taxon>Pseudomonadota</taxon>
        <taxon>Alphaproteobacteria</taxon>
        <taxon>Rhodospirillales</taxon>
        <taxon>Rhodospirillaceae</taxon>
        <taxon>Inquilinus</taxon>
    </lineage>
</organism>
<keyword evidence="2" id="KW-1185">Reference proteome</keyword>
<dbReference type="GO" id="GO:0016740">
    <property type="term" value="F:transferase activity"/>
    <property type="evidence" value="ECO:0007669"/>
    <property type="project" value="UniProtKB-KW"/>
</dbReference>
<dbReference type="EC" id="2.7.1.-" evidence="1"/>
<protein>
    <submittedName>
        <fullName evidence="1">Chloramphenicol 3-O phosphotransferase</fullName>
        <ecNumber evidence="1">2.7.1.-</ecNumber>
    </submittedName>
</protein>
<dbReference type="RefSeq" id="WP_309792298.1">
    <property type="nucleotide sequence ID" value="NZ_JAVDPW010000002.1"/>
</dbReference>
<reference evidence="1 2" key="1">
    <citation type="submission" date="2023-07" db="EMBL/GenBank/DDBJ databases">
        <title>Sorghum-associated microbial communities from plants grown in Nebraska, USA.</title>
        <authorList>
            <person name="Schachtman D."/>
        </authorList>
    </citation>
    <scope>NUCLEOTIDE SEQUENCE [LARGE SCALE GENOMIC DNA]</scope>
    <source>
        <strain evidence="1 2">584</strain>
    </source>
</reference>
<proteinExistence type="predicted"/>
<sequence>MGQGTQPGWIVVLNGAPRAGKSSIAAAIQDSFDGPWMNFGVDAHVRHVTPPRYRPGIGLRPGGERPELEPWVPVFYAALYESVAAHARLGLNVVVDVGHHDAHAVPRDTLRDCARRLAGLPALLVGVRCPVEEIMRRRRAGQPGREGEYATAMAAEPVPAPVLLWQREVHRPGIYDLELDTSQLSPEACAAAIRRRLDDPEPTSAFRRLAEAG</sequence>
<dbReference type="Proteomes" id="UP001262410">
    <property type="component" value="Unassembled WGS sequence"/>
</dbReference>